<keyword evidence="1" id="KW-0812">Transmembrane</keyword>
<keyword evidence="1" id="KW-0472">Membrane</keyword>
<dbReference type="RefSeq" id="WP_173581887.1">
    <property type="nucleotide sequence ID" value="NZ_WOTB01000002.1"/>
</dbReference>
<keyword evidence="3" id="KW-1185">Reference proteome</keyword>
<protein>
    <submittedName>
        <fullName evidence="2">Uncharacterized protein</fullName>
    </submittedName>
</protein>
<accession>A0ABX0JJB0</accession>
<dbReference type="EMBL" id="WOTB01000002">
    <property type="protein sequence ID" value="NHN83459.1"/>
    <property type="molecule type" value="Genomic_DNA"/>
</dbReference>
<evidence type="ECO:0000313" key="3">
    <source>
        <dbReference type="Proteomes" id="UP000635278"/>
    </source>
</evidence>
<gene>
    <name evidence="2" type="ORF">GOB93_02240</name>
</gene>
<evidence type="ECO:0000313" key="2">
    <source>
        <dbReference type="EMBL" id="NHN83459.1"/>
    </source>
</evidence>
<evidence type="ECO:0000256" key="1">
    <source>
        <dbReference type="SAM" id="Phobius"/>
    </source>
</evidence>
<proteinExistence type="predicted"/>
<reference evidence="2 3" key="1">
    <citation type="journal article" date="2020" name="Int. J. Syst. Evol. Microbiol.">
        <title>Novel acetic acid bacteria from cider fermentations: Acetobacter conturbans sp. nov. and Acetobacter fallax sp. nov.</title>
        <authorList>
            <person name="Sombolestani A.S."/>
            <person name="Cleenwerck I."/>
            <person name="Cnockaert M."/>
            <person name="Borremans W."/>
            <person name="Wieme A.D."/>
            <person name="De Vuyst L."/>
            <person name="Vandamme P."/>
        </authorList>
    </citation>
    <scope>NUCLEOTIDE SEQUENCE [LARGE SCALE GENOMIC DNA]</scope>
    <source>
        <strain evidence="2 3">LMG 30640</strain>
    </source>
</reference>
<keyword evidence="1" id="KW-1133">Transmembrane helix</keyword>
<name>A0ABX0JJB0_9PROT</name>
<sequence>MRKETAFILAFLTFTLGTAFVIWMFALPNFVAVSFPHVTGGKIAVGPMRHERTLTQQEIATLNDWLQNHQSGWGPLSTTPPSSGDARMELTAEKDGKPDPIVLTLWTGISAADWNKTVFVETPDGSKVRTETFRGREFDVLQHMVDGNSYQRSAFP</sequence>
<comment type="caution">
    <text evidence="2">The sequence shown here is derived from an EMBL/GenBank/DDBJ whole genome shotgun (WGS) entry which is preliminary data.</text>
</comment>
<organism evidence="2 3">
    <name type="scientific">Acetobacter musti</name>
    <dbReference type="NCBI Taxonomy" id="864732"/>
    <lineage>
        <taxon>Bacteria</taxon>
        <taxon>Pseudomonadati</taxon>
        <taxon>Pseudomonadota</taxon>
        <taxon>Alphaproteobacteria</taxon>
        <taxon>Acetobacterales</taxon>
        <taxon>Acetobacteraceae</taxon>
        <taxon>Acetobacter</taxon>
    </lineage>
</organism>
<dbReference type="Proteomes" id="UP000635278">
    <property type="component" value="Unassembled WGS sequence"/>
</dbReference>
<feature type="transmembrane region" description="Helical" evidence="1">
    <location>
        <begin position="7"/>
        <end position="26"/>
    </location>
</feature>